<protein>
    <recommendedName>
        <fullName evidence="4">Nucleolar protein 4-like b</fullName>
    </recommendedName>
</protein>
<proteinExistence type="predicted"/>
<evidence type="ECO:0000313" key="2">
    <source>
        <dbReference type="Ensembl" id="ENSHHUP00000050745.1"/>
    </source>
</evidence>
<reference evidence="3" key="1">
    <citation type="submission" date="2018-06" db="EMBL/GenBank/DDBJ databases">
        <title>Genome assembly of Danube salmon.</title>
        <authorList>
            <person name="Macqueen D.J."/>
            <person name="Gundappa M.K."/>
        </authorList>
    </citation>
    <scope>NUCLEOTIDE SEQUENCE [LARGE SCALE GENOMIC DNA]</scope>
</reference>
<dbReference type="Ensembl" id="ENSHHUT00000052549.1">
    <property type="protein sequence ID" value="ENSHHUP00000050745.1"/>
    <property type="gene ID" value="ENSHHUG00000030602.1"/>
</dbReference>
<evidence type="ECO:0000256" key="1">
    <source>
        <dbReference type="SAM" id="MobiDB-lite"/>
    </source>
</evidence>
<evidence type="ECO:0008006" key="4">
    <source>
        <dbReference type="Google" id="ProtNLM"/>
    </source>
</evidence>
<dbReference type="Proteomes" id="UP000314982">
    <property type="component" value="Unassembled WGS sequence"/>
</dbReference>
<dbReference type="AlphaFoldDB" id="A0A4W5NN78"/>
<reference evidence="2" key="2">
    <citation type="submission" date="2025-08" db="UniProtKB">
        <authorList>
            <consortium name="Ensembl"/>
        </authorList>
    </citation>
    <scope>IDENTIFICATION</scope>
</reference>
<dbReference type="STRING" id="62062.ENSHHUP00000050745"/>
<keyword evidence="3" id="KW-1185">Reference proteome</keyword>
<evidence type="ECO:0000313" key="3">
    <source>
        <dbReference type="Proteomes" id="UP000314982"/>
    </source>
</evidence>
<dbReference type="GeneTree" id="ENSGT00940000165632"/>
<accession>A0A4W5NN78</accession>
<name>A0A4W5NN78_9TELE</name>
<organism evidence="2 3">
    <name type="scientific">Hucho hucho</name>
    <name type="common">huchen</name>
    <dbReference type="NCBI Taxonomy" id="62062"/>
    <lineage>
        <taxon>Eukaryota</taxon>
        <taxon>Metazoa</taxon>
        <taxon>Chordata</taxon>
        <taxon>Craniata</taxon>
        <taxon>Vertebrata</taxon>
        <taxon>Euteleostomi</taxon>
        <taxon>Actinopterygii</taxon>
        <taxon>Neopterygii</taxon>
        <taxon>Teleostei</taxon>
        <taxon>Protacanthopterygii</taxon>
        <taxon>Salmoniformes</taxon>
        <taxon>Salmonidae</taxon>
        <taxon>Salmoninae</taxon>
        <taxon>Hucho</taxon>
    </lineage>
</organism>
<feature type="region of interest" description="Disordered" evidence="1">
    <location>
        <begin position="97"/>
        <end position="139"/>
    </location>
</feature>
<reference evidence="2" key="3">
    <citation type="submission" date="2025-09" db="UniProtKB">
        <authorList>
            <consortium name="Ensembl"/>
        </authorList>
    </citation>
    <scope>IDENTIFICATION</scope>
</reference>
<sequence>MHVEMGADPGRAPKHAGQKKTYKAIAETYAFLPREAVTRFLMNCGECQKRMHINPSTAEFKENDRPTSLVPDLIDYNMPLTATYLKQMKLQCMTANERDDSSVSSEDMDMAEPTWVSAERPPVPELSPPNGESVHSPQTTLKEEDGKLLAFLCLCVCVQYVPAYTQWLSCSWCVLEQVWGGGIYS</sequence>